<reference evidence="6" key="1">
    <citation type="submission" date="2021-06" db="EMBL/GenBank/DDBJ databases">
        <title>Description of novel taxa of the family Lachnospiraceae.</title>
        <authorList>
            <person name="Chaplin A.V."/>
            <person name="Sokolova S.R."/>
            <person name="Pikina A.P."/>
            <person name="Korzhanova M."/>
            <person name="Belova V."/>
            <person name="Korostin D."/>
            <person name="Efimov B.A."/>
        </authorList>
    </citation>
    <scope>NUCLEOTIDE SEQUENCE</scope>
    <source>
        <strain evidence="6">ASD5720</strain>
    </source>
</reference>
<dbReference type="InterPro" id="IPR003439">
    <property type="entry name" value="ABC_transporter-like_ATP-bd"/>
</dbReference>
<keyword evidence="7" id="KW-1185">Reference proteome</keyword>
<keyword evidence="3" id="KW-0547">Nucleotide-binding</keyword>
<keyword evidence="2" id="KW-0677">Repeat</keyword>
<sequence>MKEFMKCSRLNRRNESERLEEVNIDLYAGEIVAFLGMNGSGVEGVLDILSGNGDDYSGDVWIEGRKVRISSVFDAQRLGIFCIGRNELLVRNMSLVENIGVLDGKERYLGLIRREQVKRTAQIRLEEFHITVPIHATPNQLTEYQRHEVEILKAVYCGAKLILFTDFFAFYTKQEQRAFRNRIQGLARQGITVVLALNQFKDEWENFFDRTLLFHGGTVGMVFHRAGGIFEQHDIGGYLKNIPIETPYIGYNELIKEELTQPNRQETLLEIRDQHGRLIRSFSRGSSFGVLNSAKQLPETFKGLSDYLGSGIEISFRGRKLSGMTDKEIHKMRIALVQCRYTQSPVIENLSVMENICLYARARYRRMGIICRRVERYLIAQALDGFDYLNDIRPYLHCQNCYGLQKRTLMKIMIARFMALEPELAVFFVPFPFSDVYDMEQQKAFIRQQICRGDRIVILISDELEFLTETVGEILYPIRET</sequence>
<proteinExistence type="predicted"/>
<dbReference type="InterPro" id="IPR027417">
    <property type="entry name" value="P-loop_NTPase"/>
</dbReference>
<dbReference type="PANTHER" id="PTHR43790:SF9">
    <property type="entry name" value="GALACTOFURANOSE TRANSPORTER ATP-BINDING PROTEIN YTFR"/>
    <property type="match status" value="1"/>
</dbReference>
<dbReference type="Pfam" id="PF00005">
    <property type="entry name" value="ABC_tran"/>
    <property type="match status" value="1"/>
</dbReference>
<name>A0A949NI18_9FIRM</name>
<dbReference type="InterPro" id="IPR050107">
    <property type="entry name" value="ABC_carbohydrate_import_ATPase"/>
</dbReference>
<dbReference type="PROSITE" id="PS50893">
    <property type="entry name" value="ABC_TRANSPORTER_2"/>
    <property type="match status" value="1"/>
</dbReference>
<dbReference type="GO" id="GO:0005524">
    <property type="term" value="F:ATP binding"/>
    <property type="evidence" value="ECO:0007669"/>
    <property type="project" value="UniProtKB-KW"/>
</dbReference>
<comment type="caution">
    <text evidence="6">The sequence shown here is derived from an EMBL/GenBank/DDBJ whole genome shotgun (WGS) entry which is preliminary data.</text>
</comment>
<evidence type="ECO:0000256" key="1">
    <source>
        <dbReference type="ARBA" id="ARBA00022448"/>
    </source>
</evidence>
<evidence type="ECO:0000256" key="2">
    <source>
        <dbReference type="ARBA" id="ARBA00022737"/>
    </source>
</evidence>
<evidence type="ECO:0000259" key="5">
    <source>
        <dbReference type="PROSITE" id="PS50893"/>
    </source>
</evidence>
<dbReference type="PANTHER" id="PTHR43790">
    <property type="entry name" value="CARBOHYDRATE TRANSPORT ATP-BINDING PROTEIN MG119-RELATED"/>
    <property type="match status" value="1"/>
</dbReference>
<evidence type="ECO:0000256" key="3">
    <source>
        <dbReference type="ARBA" id="ARBA00022741"/>
    </source>
</evidence>
<dbReference type="Gene3D" id="3.40.50.300">
    <property type="entry name" value="P-loop containing nucleotide triphosphate hydrolases"/>
    <property type="match status" value="2"/>
</dbReference>
<evidence type="ECO:0000313" key="6">
    <source>
        <dbReference type="EMBL" id="MBU9739218.1"/>
    </source>
</evidence>
<dbReference type="AlphaFoldDB" id="A0A949NI18"/>
<evidence type="ECO:0000256" key="4">
    <source>
        <dbReference type="ARBA" id="ARBA00022840"/>
    </source>
</evidence>
<dbReference type="SUPFAM" id="SSF52540">
    <property type="entry name" value="P-loop containing nucleoside triphosphate hydrolases"/>
    <property type="match status" value="2"/>
</dbReference>
<dbReference type="EMBL" id="JAHQCW010000053">
    <property type="protein sequence ID" value="MBU9739218.1"/>
    <property type="molecule type" value="Genomic_DNA"/>
</dbReference>
<protein>
    <submittedName>
        <fullName evidence="6">ATP-binding cassette domain-containing protein</fullName>
    </submittedName>
</protein>
<dbReference type="Proteomes" id="UP000712157">
    <property type="component" value="Unassembled WGS sequence"/>
</dbReference>
<keyword evidence="1" id="KW-0813">Transport</keyword>
<organism evidence="6 7">
    <name type="scientific">Diplocloster agilis</name>
    <dbReference type="NCBI Taxonomy" id="2850323"/>
    <lineage>
        <taxon>Bacteria</taxon>
        <taxon>Bacillati</taxon>
        <taxon>Bacillota</taxon>
        <taxon>Clostridia</taxon>
        <taxon>Lachnospirales</taxon>
        <taxon>Lachnospiraceae</taxon>
        <taxon>Diplocloster</taxon>
    </lineage>
</organism>
<evidence type="ECO:0000313" key="7">
    <source>
        <dbReference type="Proteomes" id="UP000712157"/>
    </source>
</evidence>
<accession>A0A949NI18</accession>
<gene>
    <name evidence="6" type="ORF">KTH89_22035</name>
</gene>
<feature type="domain" description="ABC transporter" evidence="5">
    <location>
        <begin position="2"/>
        <end position="241"/>
    </location>
</feature>
<keyword evidence="4 6" id="KW-0067">ATP-binding</keyword>
<dbReference type="RefSeq" id="WP_238723119.1">
    <property type="nucleotide sequence ID" value="NZ_JAHQCW010000053.1"/>
</dbReference>
<dbReference type="GO" id="GO:0016887">
    <property type="term" value="F:ATP hydrolysis activity"/>
    <property type="evidence" value="ECO:0007669"/>
    <property type="project" value="InterPro"/>
</dbReference>